<reference evidence="2" key="2">
    <citation type="submission" date="2020-11" db="EMBL/GenBank/DDBJ databases">
        <authorList>
            <person name="McCartney M.A."/>
            <person name="Auch B."/>
            <person name="Kono T."/>
            <person name="Mallez S."/>
            <person name="Becker A."/>
            <person name="Gohl D.M."/>
            <person name="Silverstein K.A.T."/>
            <person name="Koren S."/>
            <person name="Bechman K.B."/>
            <person name="Herman A."/>
            <person name="Abrahante J.E."/>
            <person name="Garbe J."/>
        </authorList>
    </citation>
    <scope>NUCLEOTIDE SEQUENCE</scope>
    <source>
        <strain evidence="2">Duluth1</strain>
        <tissue evidence="2">Whole animal</tissue>
    </source>
</reference>
<accession>A0A9D4SBF7</accession>
<protein>
    <submittedName>
        <fullName evidence="2">Uncharacterized protein</fullName>
    </submittedName>
</protein>
<evidence type="ECO:0000313" key="3">
    <source>
        <dbReference type="Proteomes" id="UP000828390"/>
    </source>
</evidence>
<feature type="region of interest" description="Disordered" evidence="1">
    <location>
        <begin position="13"/>
        <end position="63"/>
    </location>
</feature>
<name>A0A9D4SBF7_DREPO</name>
<dbReference type="EMBL" id="JAIWYP010000001">
    <property type="protein sequence ID" value="KAH3897838.1"/>
    <property type="molecule type" value="Genomic_DNA"/>
</dbReference>
<sequence>MDDETLKFIRHRPHMQSKGKRHVYDADRTTGTSGFRRKAIRRRLRRLTRKTNKRLGRSKLHRN</sequence>
<reference evidence="2" key="1">
    <citation type="journal article" date="2019" name="bioRxiv">
        <title>The Genome of the Zebra Mussel, Dreissena polymorpha: A Resource for Invasive Species Research.</title>
        <authorList>
            <person name="McCartney M.A."/>
            <person name="Auch B."/>
            <person name="Kono T."/>
            <person name="Mallez S."/>
            <person name="Zhang Y."/>
            <person name="Obille A."/>
            <person name="Becker A."/>
            <person name="Abrahante J.E."/>
            <person name="Garbe J."/>
            <person name="Badalamenti J.P."/>
            <person name="Herman A."/>
            <person name="Mangelson H."/>
            <person name="Liachko I."/>
            <person name="Sullivan S."/>
            <person name="Sone E.D."/>
            <person name="Koren S."/>
            <person name="Silverstein K.A.T."/>
            <person name="Beckman K.B."/>
            <person name="Gohl D.M."/>
        </authorList>
    </citation>
    <scope>NUCLEOTIDE SEQUENCE</scope>
    <source>
        <strain evidence="2">Duluth1</strain>
        <tissue evidence="2">Whole animal</tissue>
    </source>
</reference>
<dbReference type="AlphaFoldDB" id="A0A9D4SBF7"/>
<feature type="compositionally biased region" description="Basic residues" evidence="1">
    <location>
        <begin position="35"/>
        <end position="63"/>
    </location>
</feature>
<evidence type="ECO:0000256" key="1">
    <source>
        <dbReference type="SAM" id="MobiDB-lite"/>
    </source>
</evidence>
<dbReference type="Proteomes" id="UP000828390">
    <property type="component" value="Unassembled WGS sequence"/>
</dbReference>
<gene>
    <name evidence="2" type="ORF">DPMN_022034</name>
</gene>
<organism evidence="2 3">
    <name type="scientific">Dreissena polymorpha</name>
    <name type="common">Zebra mussel</name>
    <name type="synonym">Mytilus polymorpha</name>
    <dbReference type="NCBI Taxonomy" id="45954"/>
    <lineage>
        <taxon>Eukaryota</taxon>
        <taxon>Metazoa</taxon>
        <taxon>Spiralia</taxon>
        <taxon>Lophotrochozoa</taxon>
        <taxon>Mollusca</taxon>
        <taxon>Bivalvia</taxon>
        <taxon>Autobranchia</taxon>
        <taxon>Heteroconchia</taxon>
        <taxon>Euheterodonta</taxon>
        <taxon>Imparidentia</taxon>
        <taxon>Neoheterodontei</taxon>
        <taxon>Myida</taxon>
        <taxon>Dreissenoidea</taxon>
        <taxon>Dreissenidae</taxon>
        <taxon>Dreissena</taxon>
    </lineage>
</organism>
<keyword evidence="3" id="KW-1185">Reference proteome</keyword>
<comment type="caution">
    <text evidence="2">The sequence shown here is derived from an EMBL/GenBank/DDBJ whole genome shotgun (WGS) entry which is preliminary data.</text>
</comment>
<evidence type="ECO:0000313" key="2">
    <source>
        <dbReference type="EMBL" id="KAH3897838.1"/>
    </source>
</evidence>
<proteinExistence type="predicted"/>